<dbReference type="OrthoDB" id="64353at2759"/>
<organism evidence="3">
    <name type="scientific">Absidia glauca</name>
    <name type="common">Pin mould</name>
    <dbReference type="NCBI Taxonomy" id="4829"/>
    <lineage>
        <taxon>Eukaryota</taxon>
        <taxon>Fungi</taxon>
        <taxon>Fungi incertae sedis</taxon>
        <taxon>Mucoromycota</taxon>
        <taxon>Mucoromycotina</taxon>
        <taxon>Mucoromycetes</taxon>
        <taxon>Mucorales</taxon>
        <taxon>Cunninghamellaceae</taxon>
        <taxon>Absidia</taxon>
    </lineage>
</organism>
<dbReference type="PANTHER" id="PTHR43991">
    <property type="entry name" value="WD REPEAT PROTEIN (AFU_ORTHOLOGUE AFUA_8G05640)-RELATED"/>
    <property type="match status" value="1"/>
</dbReference>
<dbReference type="PROSITE" id="PS50082">
    <property type="entry name" value="WD_REPEATS_2"/>
    <property type="match status" value="1"/>
</dbReference>
<dbReference type="PANTHER" id="PTHR43991:SF9">
    <property type="entry name" value="DUF2415 DOMAIN-CONTAINING PROTEIN"/>
    <property type="match status" value="1"/>
</dbReference>
<feature type="domain" description="DUF2415" evidence="2">
    <location>
        <begin position="252"/>
        <end position="289"/>
    </location>
</feature>
<proteinExistence type="predicted"/>
<reference evidence="3" key="1">
    <citation type="submission" date="2016-04" db="EMBL/GenBank/DDBJ databases">
        <authorList>
            <person name="Evans L.H."/>
            <person name="Alamgir A."/>
            <person name="Owens N."/>
            <person name="Weber N.D."/>
            <person name="Virtaneva K."/>
            <person name="Barbian K."/>
            <person name="Babar A."/>
            <person name="Rosenke K."/>
        </authorList>
    </citation>
    <scope>NUCLEOTIDE SEQUENCE [LARGE SCALE GENOMIC DNA]</scope>
    <source>
        <strain evidence="3">CBS 101.48</strain>
    </source>
</reference>
<dbReference type="InParanoid" id="A0A163JJN4"/>
<dbReference type="PROSITE" id="PS50294">
    <property type="entry name" value="WD_REPEATS_REGION"/>
    <property type="match status" value="1"/>
</dbReference>
<sequence>MTIVESTLTVRDGSAYFLKPTPIVHDQRVTLHHWQLRDEVLALSASELFFPCGQTVYKYNYKTRQRQPLIRDLGYPPTCMTTGYGYWAAGGERGDLTLCDIHSHYQLSIPASPSRSINNGLCFTKSGHDLRLLVSNNDATLRVFSVPLLQLLETIDFRTSVNHAAASPDGTMMVSVGDDSTVHLFKLNSNGHYEKMSTMAASRDANFSVSWNHSSEKFAVASQDGTVHIWDIRSQEPLFKFGGEQNSITKTAARCVKFSQGGAVDLMAYSEHVSHVSIIDARTFDTQQTLRVGPATRDTPITGLSFSPDSHRMFVGLENAILEYQLDTGSRRQFPDGSLI</sequence>
<gene>
    <name evidence="3" type="primary">ABSGL_07404.1 scaffold 8789</name>
</gene>
<accession>A0A163JJN4</accession>
<dbReference type="OMA" id="ATERRCF"/>
<dbReference type="InterPro" id="IPR015943">
    <property type="entry name" value="WD40/YVTN_repeat-like_dom_sf"/>
</dbReference>
<feature type="repeat" description="WD" evidence="1">
    <location>
        <begin position="199"/>
        <end position="240"/>
    </location>
</feature>
<keyword evidence="4" id="KW-1185">Reference proteome</keyword>
<evidence type="ECO:0000256" key="1">
    <source>
        <dbReference type="PROSITE-ProRule" id="PRU00221"/>
    </source>
</evidence>
<protein>
    <recommendedName>
        <fullName evidence="2">DUF2415 domain-containing protein</fullName>
    </recommendedName>
</protein>
<dbReference type="SUPFAM" id="SSF50978">
    <property type="entry name" value="WD40 repeat-like"/>
    <property type="match status" value="1"/>
</dbReference>
<evidence type="ECO:0000313" key="3">
    <source>
        <dbReference type="EMBL" id="SAM01661.1"/>
    </source>
</evidence>
<keyword evidence="1" id="KW-0853">WD repeat</keyword>
<dbReference type="SMART" id="SM00320">
    <property type="entry name" value="WD40"/>
    <property type="match status" value="4"/>
</dbReference>
<dbReference type="Pfam" id="PF10313">
    <property type="entry name" value="DUF2415"/>
    <property type="match status" value="1"/>
</dbReference>
<dbReference type="AlphaFoldDB" id="A0A163JJN4"/>
<dbReference type="InterPro" id="IPR001680">
    <property type="entry name" value="WD40_rpt"/>
</dbReference>
<dbReference type="Proteomes" id="UP000078561">
    <property type="component" value="Unassembled WGS sequence"/>
</dbReference>
<dbReference type="Gene3D" id="2.130.10.10">
    <property type="entry name" value="YVTN repeat-like/Quinoprotein amine dehydrogenase"/>
    <property type="match status" value="2"/>
</dbReference>
<dbReference type="Pfam" id="PF00400">
    <property type="entry name" value="WD40"/>
    <property type="match status" value="2"/>
</dbReference>
<dbReference type="InterPro" id="IPR036322">
    <property type="entry name" value="WD40_repeat_dom_sf"/>
</dbReference>
<dbReference type="InterPro" id="IPR019417">
    <property type="entry name" value="DUF2415"/>
</dbReference>
<name>A0A163JJN4_ABSGL</name>
<dbReference type="EMBL" id="LT553539">
    <property type="protein sequence ID" value="SAM01661.1"/>
    <property type="molecule type" value="Genomic_DNA"/>
</dbReference>
<evidence type="ECO:0000259" key="2">
    <source>
        <dbReference type="Pfam" id="PF10313"/>
    </source>
</evidence>
<evidence type="ECO:0000313" key="4">
    <source>
        <dbReference type="Proteomes" id="UP000078561"/>
    </source>
</evidence>